<dbReference type="GO" id="GO:0005886">
    <property type="term" value="C:plasma membrane"/>
    <property type="evidence" value="ECO:0007669"/>
    <property type="project" value="TreeGrafter"/>
</dbReference>
<proteinExistence type="predicted"/>
<dbReference type="AlphaFoldDB" id="A0A401QJ33"/>
<dbReference type="Proteomes" id="UP000288216">
    <property type="component" value="Unassembled WGS sequence"/>
</dbReference>
<dbReference type="GO" id="GO:0005543">
    <property type="term" value="F:phospholipid binding"/>
    <property type="evidence" value="ECO:0007669"/>
    <property type="project" value="TreeGrafter"/>
</dbReference>
<reference evidence="1 2" key="1">
    <citation type="journal article" date="2018" name="Nat. Ecol. Evol.">
        <title>Shark genomes provide insights into elasmobranch evolution and the origin of vertebrates.</title>
        <authorList>
            <person name="Hara Y"/>
            <person name="Yamaguchi K"/>
            <person name="Onimaru K"/>
            <person name="Kadota M"/>
            <person name="Koyanagi M"/>
            <person name="Keeley SD"/>
            <person name="Tatsumi K"/>
            <person name="Tanaka K"/>
            <person name="Motone F"/>
            <person name="Kageyama Y"/>
            <person name="Nozu R"/>
            <person name="Adachi N"/>
            <person name="Nishimura O"/>
            <person name="Nakagawa R"/>
            <person name="Tanegashima C"/>
            <person name="Kiyatake I"/>
            <person name="Matsumoto R"/>
            <person name="Murakumo K"/>
            <person name="Nishida K"/>
            <person name="Terakita A"/>
            <person name="Kuratani S"/>
            <person name="Sato K"/>
            <person name="Hyodo S Kuraku.S."/>
        </authorList>
    </citation>
    <scope>NUCLEOTIDE SEQUENCE [LARGE SCALE GENOMIC DNA]</scope>
</reference>
<keyword evidence="2" id="KW-1185">Reference proteome</keyword>
<dbReference type="Gene3D" id="1.20.1270.60">
    <property type="entry name" value="Arfaptin homology (AH) domain/BAR domain"/>
    <property type="match status" value="1"/>
</dbReference>
<dbReference type="EMBL" id="BFAA01155482">
    <property type="protein sequence ID" value="GCB85390.1"/>
    <property type="molecule type" value="Genomic_DNA"/>
</dbReference>
<name>A0A401QJ33_SCYTO</name>
<organism evidence="1 2">
    <name type="scientific">Scyliorhinus torazame</name>
    <name type="common">Cloudy catshark</name>
    <name type="synonym">Catulus torazame</name>
    <dbReference type="NCBI Taxonomy" id="75743"/>
    <lineage>
        <taxon>Eukaryota</taxon>
        <taxon>Metazoa</taxon>
        <taxon>Chordata</taxon>
        <taxon>Craniata</taxon>
        <taxon>Vertebrata</taxon>
        <taxon>Chondrichthyes</taxon>
        <taxon>Elasmobranchii</taxon>
        <taxon>Galeomorphii</taxon>
        <taxon>Galeoidea</taxon>
        <taxon>Carcharhiniformes</taxon>
        <taxon>Scyliorhinidae</taxon>
        <taxon>Scyliorhinus</taxon>
    </lineage>
</organism>
<sequence>MTEPVKGLVSEYVADLTAQQVYPACLSYSPGPMYGTLLKAWHAFLTSADRLSQLHVEIQKSLVTEDTAKILNWQRDTYHKKFFGGFKETHEVKSGFRKAQKPWTKKLKKVRHD</sequence>
<dbReference type="GO" id="GO:0007010">
    <property type="term" value="P:cytoskeleton organization"/>
    <property type="evidence" value="ECO:0007669"/>
    <property type="project" value="TreeGrafter"/>
</dbReference>
<gene>
    <name evidence="1" type="ORF">scyTo_0026080</name>
</gene>
<dbReference type="InterPro" id="IPR027267">
    <property type="entry name" value="AH/BAR_dom_sf"/>
</dbReference>
<protein>
    <submittedName>
        <fullName evidence="1">Uncharacterized protein</fullName>
    </submittedName>
</protein>
<dbReference type="GO" id="GO:0097320">
    <property type="term" value="P:plasma membrane tubulation"/>
    <property type="evidence" value="ECO:0007669"/>
    <property type="project" value="TreeGrafter"/>
</dbReference>
<evidence type="ECO:0000313" key="1">
    <source>
        <dbReference type="EMBL" id="GCB85390.1"/>
    </source>
</evidence>
<comment type="caution">
    <text evidence="1">The sequence shown here is derived from an EMBL/GenBank/DDBJ whole genome shotgun (WGS) entry which is preliminary data.</text>
</comment>
<dbReference type="PANTHER" id="PTHR23065">
    <property type="entry name" value="PROLINE-SERINE-THREONINE PHOSPHATASE INTERACTING PROTEIN 1"/>
    <property type="match status" value="1"/>
</dbReference>
<dbReference type="STRING" id="75743.A0A401QJ33"/>
<evidence type="ECO:0000313" key="2">
    <source>
        <dbReference type="Proteomes" id="UP000288216"/>
    </source>
</evidence>
<accession>A0A401QJ33</accession>
<dbReference type="GO" id="GO:0030100">
    <property type="term" value="P:regulation of endocytosis"/>
    <property type="evidence" value="ECO:0007669"/>
    <property type="project" value="TreeGrafter"/>
</dbReference>
<dbReference type="SUPFAM" id="SSF103657">
    <property type="entry name" value="BAR/IMD domain-like"/>
    <property type="match status" value="1"/>
</dbReference>
<dbReference type="OrthoDB" id="10255128at2759"/>
<dbReference type="PANTHER" id="PTHR23065:SF22">
    <property type="entry name" value="PROTEIN KINASE C AND CASEIN KINASE SUBSTRATE IN NEURONS PROTEIN 3"/>
    <property type="match status" value="1"/>
</dbReference>
<dbReference type="GO" id="GO:0005768">
    <property type="term" value="C:endosome"/>
    <property type="evidence" value="ECO:0007669"/>
    <property type="project" value="TreeGrafter"/>
</dbReference>